<organism evidence="2 3">
    <name type="scientific">Caminicella sporogenes DSM 14501</name>
    <dbReference type="NCBI Taxonomy" id="1121266"/>
    <lineage>
        <taxon>Bacteria</taxon>
        <taxon>Bacillati</taxon>
        <taxon>Bacillota</taxon>
        <taxon>Clostridia</taxon>
        <taxon>Peptostreptococcales</taxon>
        <taxon>Caminicellaceae</taxon>
        <taxon>Caminicella</taxon>
    </lineage>
</organism>
<dbReference type="Gene3D" id="1.25.40.20">
    <property type="entry name" value="Ankyrin repeat-containing domain"/>
    <property type="match status" value="1"/>
</dbReference>
<dbReference type="RefSeq" id="WP_072966046.1">
    <property type="nucleotide sequence ID" value="NZ_FRAJ01000005.1"/>
</dbReference>
<proteinExistence type="predicted"/>
<keyword evidence="3" id="KW-1185">Reference proteome</keyword>
<keyword evidence="1" id="KW-0812">Transmembrane</keyword>
<dbReference type="STRING" id="1121266.SAMN02745883_00761"/>
<evidence type="ECO:0000256" key="1">
    <source>
        <dbReference type="SAM" id="Phobius"/>
    </source>
</evidence>
<dbReference type="SUPFAM" id="SSF48403">
    <property type="entry name" value="Ankyrin repeat"/>
    <property type="match status" value="1"/>
</dbReference>
<keyword evidence="1" id="KW-1133">Transmembrane helix</keyword>
<accession>A0A1M6N266</accession>
<evidence type="ECO:0000313" key="3">
    <source>
        <dbReference type="Proteomes" id="UP000184082"/>
    </source>
</evidence>
<dbReference type="AlphaFoldDB" id="A0A1M6N266"/>
<evidence type="ECO:0000313" key="2">
    <source>
        <dbReference type="EMBL" id="SHJ89758.1"/>
    </source>
</evidence>
<keyword evidence="1" id="KW-0472">Membrane</keyword>
<reference evidence="2 3" key="1">
    <citation type="submission" date="2016-11" db="EMBL/GenBank/DDBJ databases">
        <authorList>
            <person name="Jaros S."/>
            <person name="Januszkiewicz K."/>
            <person name="Wedrychowicz H."/>
        </authorList>
    </citation>
    <scope>NUCLEOTIDE SEQUENCE [LARGE SCALE GENOMIC DNA]</scope>
    <source>
        <strain evidence="2 3">DSM 14501</strain>
    </source>
</reference>
<dbReference type="EMBL" id="FRAJ01000005">
    <property type="protein sequence ID" value="SHJ89758.1"/>
    <property type="molecule type" value="Genomic_DNA"/>
</dbReference>
<name>A0A1M6N266_9FIRM</name>
<dbReference type="Proteomes" id="UP000184082">
    <property type="component" value="Unassembled WGS sequence"/>
</dbReference>
<sequence length="151" mass="17455">MIKRRLKFLMIFSLISAIIVSILIFSSKSTTKQVEITENKDKNFVLNFANKQNDKKVHYTIDELTKRILENDIDLVRAIVMSKSVDINQKDSKGKYPLEIVFIMNNCDMAKILLEAGADPYIIISNGETIYDKAMKSDSEYLKKIFKNYCK</sequence>
<protein>
    <submittedName>
        <fullName evidence="2">Uncharacterized protein</fullName>
    </submittedName>
</protein>
<feature type="transmembrane region" description="Helical" evidence="1">
    <location>
        <begin position="7"/>
        <end position="25"/>
    </location>
</feature>
<gene>
    <name evidence="2" type="ORF">SAMN02745883_00761</name>
</gene>
<dbReference type="InterPro" id="IPR036770">
    <property type="entry name" value="Ankyrin_rpt-contain_sf"/>
</dbReference>